<dbReference type="GO" id="GO:0008270">
    <property type="term" value="F:zinc ion binding"/>
    <property type="evidence" value="ECO:0007669"/>
    <property type="project" value="InterPro"/>
</dbReference>
<evidence type="ECO:0000256" key="1">
    <source>
        <dbReference type="ARBA" id="ARBA00022664"/>
    </source>
</evidence>
<evidence type="ECO:0008006" key="5">
    <source>
        <dbReference type="Google" id="ProtNLM"/>
    </source>
</evidence>
<protein>
    <recommendedName>
        <fullName evidence="5">CCHC-type domain-containing protein</fullName>
    </recommendedName>
</protein>
<dbReference type="STRING" id="1314776.A0A165X1L1"/>
<name>A0A165X1L1_9AGAM</name>
<dbReference type="SUPFAM" id="SSF57756">
    <property type="entry name" value="Retrovirus zinc finger-like domains"/>
    <property type="match status" value="1"/>
</dbReference>
<proteinExistence type="predicted"/>
<keyword evidence="1" id="KW-0507">mRNA processing</keyword>
<organism evidence="3 4">
    <name type="scientific">Sistotremastrum suecicum HHB10207 ss-3</name>
    <dbReference type="NCBI Taxonomy" id="1314776"/>
    <lineage>
        <taxon>Eukaryota</taxon>
        <taxon>Fungi</taxon>
        <taxon>Dikarya</taxon>
        <taxon>Basidiomycota</taxon>
        <taxon>Agaricomycotina</taxon>
        <taxon>Agaricomycetes</taxon>
        <taxon>Sistotremastrales</taxon>
        <taxon>Sistotremastraceae</taxon>
        <taxon>Sistotremastrum</taxon>
    </lineage>
</organism>
<dbReference type="EMBL" id="KV428474">
    <property type="protein sequence ID" value="KZT31741.1"/>
    <property type="molecule type" value="Genomic_DNA"/>
</dbReference>
<feature type="non-terminal residue" evidence="3">
    <location>
        <position position="1"/>
    </location>
</feature>
<evidence type="ECO:0000313" key="4">
    <source>
        <dbReference type="Proteomes" id="UP000076798"/>
    </source>
</evidence>
<reference evidence="3 4" key="1">
    <citation type="journal article" date="2016" name="Mol. Biol. Evol.">
        <title>Comparative Genomics of Early-Diverging Mushroom-Forming Fungi Provides Insights into the Origins of Lignocellulose Decay Capabilities.</title>
        <authorList>
            <person name="Nagy L.G."/>
            <person name="Riley R."/>
            <person name="Tritt A."/>
            <person name="Adam C."/>
            <person name="Daum C."/>
            <person name="Floudas D."/>
            <person name="Sun H."/>
            <person name="Yadav J.S."/>
            <person name="Pangilinan J."/>
            <person name="Larsson K.H."/>
            <person name="Matsuura K."/>
            <person name="Barry K."/>
            <person name="Labutti K."/>
            <person name="Kuo R."/>
            <person name="Ohm R.A."/>
            <person name="Bhattacharya S.S."/>
            <person name="Shirouzu T."/>
            <person name="Yoshinaga Y."/>
            <person name="Martin F.M."/>
            <person name="Grigoriev I.V."/>
            <person name="Hibbett D.S."/>
        </authorList>
    </citation>
    <scope>NUCLEOTIDE SEQUENCE [LARGE SCALE GENOMIC DNA]</scope>
    <source>
        <strain evidence="3 4">HHB10207 ss-3</strain>
    </source>
</reference>
<feature type="non-terminal residue" evidence="3">
    <location>
        <position position="158"/>
    </location>
</feature>
<gene>
    <name evidence="3" type="ORF">SISSUDRAFT_956016</name>
</gene>
<evidence type="ECO:0000313" key="3">
    <source>
        <dbReference type="EMBL" id="KZT31741.1"/>
    </source>
</evidence>
<dbReference type="AlphaFoldDB" id="A0A165X1L1"/>
<feature type="region of interest" description="Disordered" evidence="2">
    <location>
        <begin position="80"/>
        <end position="105"/>
    </location>
</feature>
<dbReference type="Proteomes" id="UP000076798">
    <property type="component" value="Unassembled WGS sequence"/>
</dbReference>
<dbReference type="OrthoDB" id="3203159at2759"/>
<accession>A0A165X1L1</accession>
<dbReference type="GO" id="GO:0003676">
    <property type="term" value="F:nucleic acid binding"/>
    <property type="evidence" value="ECO:0007669"/>
    <property type="project" value="InterPro"/>
</dbReference>
<dbReference type="InterPro" id="IPR036875">
    <property type="entry name" value="Znf_CCHC_sf"/>
</dbReference>
<keyword evidence="4" id="KW-1185">Reference proteome</keyword>
<evidence type="ECO:0000256" key="2">
    <source>
        <dbReference type="SAM" id="MobiDB-lite"/>
    </source>
</evidence>
<dbReference type="GO" id="GO:0006397">
    <property type="term" value="P:mRNA processing"/>
    <property type="evidence" value="ECO:0007669"/>
    <property type="project" value="UniProtKB-KW"/>
</dbReference>
<sequence length="158" mass="18103">LLFGLNDSEMIMEIMNGAPANWTSILTPHLCTSVLQFQASIKFHEESLMRENRGFYRRYQAHKKRSSFPSSRRQVRAHLIGQSPNLPKPQFPRDDSNVSSGRTPEALGARPCKYCGSSKHWDNDCRHAKKGEKKLRVNKASVDEEDIAAQDAYEDLYY</sequence>